<evidence type="ECO:0000256" key="1">
    <source>
        <dbReference type="ARBA" id="ARBA00010587"/>
    </source>
</evidence>
<dbReference type="PATRIC" id="fig|1244869.3.peg.4486"/>
<dbReference type="InterPro" id="IPR016131">
    <property type="entry name" value="Haemerythrin_Fe_BS"/>
</dbReference>
<feature type="domain" description="GGDEF" evidence="6">
    <location>
        <begin position="1"/>
        <end position="70"/>
    </location>
</feature>
<sequence>SGLMIASLLAERIRKAIMAFEFHGVGHVTASFGVAEYREDETWESWLCRSDAALYAAKEGGRNRVVTDACGADEADEAELLDLAFLRLVWRSNYESGHALLDTQHRNLFEHANNLLIAVIGERPTDEVAPQIEALVADLLDHFRDEEAVFRSIGYSGADEHALTHQGLIDRAGELVANFTSGELALGDLFNFLAYDVVAKHMLSEDRKFFGQMQAIRDTAG</sequence>
<dbReference type="InterPro" id="IPR043128">
    <property type="entry name" value="Rev_trsase/Diguanyl_cyclase"/>
</dbReference>
<dbReference type="EC" id="2.7.7.65" evidence="2"/>
<reference evidence="7 8" key="1">
    <citation type="journal article" date="2014" name="Genome Announc.">
        <title>Draft Genome Sequence of Magnetospirillum sp. Strain SO-1, a Freshwater Magnetotactic Bacterium Isolated from the Ol'khovka River, Russia.</title>
        <authorList>
            <person name="Grouzdev D.S."/>
            <person name="Dziuba M.V."/>
            <person name="Sukhacheva M.S."/>
            <person name="Mardanov A.V."/>
            <person name="Beletskiy A.V."/>
            <person name="Kuznetsov B.B."/>
            <person name="Skryabin K.G."/>
        </authorList>
    </citation>
    <scope>NUCLEOTIDE SEQUENCE [LARGE SCALE GENOMIC DNA]</scope>
    <source>
        <strain evidence="7 8">SO-1</strain>
    </source>
</reference>
<dbReference type="InterPro" id="IPR000160">
    <property type="entry name" value="GGDEF_dom"/>
</dbReference>
<dbReference type="GO" id="GO:0046872">
    <property type="term" value="F:metal ion binding"/>
    <property type="evidence" value="ECO:0007669"/>
    <property type="project" value="UniProtKB-KW"/>
</dbReference>
<evidence type="ECO:0000313" key="8">
    <source>
        <dbReference type="Proteomes" id="UP000011744"/>
    </source>
</evidence>
<keyword evidence="8" id="KW-1185">Reference proteome</keyword>
<dbReference type="InterPro" id="IPR012827">
    <property type="entry name" value="Hemerythrin_metal-bd"/>
</dbReference>
<dbReference type="OrthoDB" id="7305302at2"/>
<dbReference type="PANTHER" id="PTHR45138:SF9">
    <property type="entry name" value="DIGUANYLATE CYCLASE DGCM-RELATED"/>
    <property type="match status" value="1"/>
</dbReference>
<comment type="caution">
    <text evidence="7">The sequence shown here is derived from an EMBL/GenBank/DDBJ whole genome shotgun (WGS) entry which is preliminary data.</text>
</comment>
<evidence type="ECO:0000256" key="5">
    <source>
        <dbReference type="ARBA" id="ARBA00034247"/>
    </source>
</evidence>
<name>M2YZU4_9PROT</name>
<dbReference type="Gene3D" id="1.20.120.50">
    <property type="entry name" value="Hemerythrin-like"/>
    <property type="match status" value="1"/>
</dbReference>
<protein>
    <recommendedName>
        <fullName evidence="2">diguanylate cyclase</fullName>
        <ecNumber evidence="2">2.7.7.65</ecNumber>
    </recommendedName>
</protein>
<keyword evidence="4" id="KW-0408">Iron</keyword>
<dbReference type="InterPro" id="IPR029787">
    <property type="entry name" value="Nucleotide_cyclase"/>
</dbReference>
<accession>M2YZU4</accession>
<dbReference type="InterPro" id="IPR035938">
    <property type="entry name" value="Hemerythrin-like_sf"/>
</dbReference>
<evidence type="ECO:0000256" key="3">
    <source>
        <dbReference type="ARBA" id="ARBA00022723"/>
    </source>
</evidence>
<dbReference type="PANTHER" id="PTHR45138">
    <property type="entry name" value="REGULATORY COMPONENTS OF SENSORY TRANSDUCTION SYSTEM"/>
    <property type="match status" value="1"/>
</dbReference>
<dbReference type="GO" id="GO:1902201">
    <property type="term" value="P:negative regulation of bacterial-type flagellum-dependent cell motility"/>
    <property type="evidence" value="ECO:0007669"/>
    <property type="project" value="TreeGrafter"/>
</dbReference>
<dbReference type="CDD" id="cd12107">
    <property type="entry name" value="Hemerythrin"/>
    <property type="match status" value="1"/>
</dbReference>
<evidence type="ECO:0000256" key="4">
    <source>
        <dbReference type="ARBA" id="ARBA00023004"/>
    </source>
</evidence>
<dbReference type="Proteomes" id="UP000011744">
    <property type="component" value="Unassembled WGS sequence"/>
</dbReference>
<dbReference type="PROSITE" id="PS50887">
    <property type="entry name" value="GGDEF"/>
    <property type="match status" value="1"/>
</dbReference>
<evidence type="ECO:0000256" key="2">
    <source>
        <dbReference type="ARBA" id="ARBA00012528"/>
    </source>
</evidence>
<dbReference type="GO" id="GO:0043709">
    <property type="term" value="P:cell adhesion involved in single-species biofilm formation"/>
    <property type="evidence" value="ECO:0007669"/>
    <property type="project" value="TreeGrafter"/>
</dbReference>
<evidence type="ECO:0000313" key="7">
    <source>
        <dbReference type="EMBL" id="EME67525.1"/>
    </source>
</evidence>
<evidence type="ECO:0000259" key="6">
    <source>
        <dbReference type="PROSITE" id="PS50887"/>
    </source>
</evidence>
<dbReference type="SUPFAM" id="SSF55073">
    <property type="entry name" value="Nucleotide cyclase"/>
    <property type="match status" value="1"/>
</dbReference>
<dbReference type="NCBIfam" id="TIGR02481">
    <property type="entry name" value="hemeryth_dom"/>
    <property type="match status" value="1"/>
</dbReference>
<dbReference type="AlphaFoldDB" id="M2YZU4"/>
<dbReference type="GO" id="GO:0052621">
    <property type="term" value="F:diguanylate cyclase activity"/>
    <property type="evidence" value="ECO:0007669"/>
    <property type="project" value="UniProtKB-EC"/>
</dbReference>
<dbReference type="STRING" id="1244869.H261_23080"/>
<proteinExistence type="inferred from homology"/>
<dbReference type="EMBL" id="AONQ01000161">
    <property type="protein sequence ID" value="EME67525.1"/>
    <property type="molecule type" value="Genomic_DNA"/>
</dbReference>
<dbReference type="Pfam" id="PF00990">
    <property type="entry name" value="GGDEF"/>
    <property type="match status" value="1"/>
</dbReference>
<dbReference type="eggNOG" id="COG2703">
    <property type="taxonomic scope" value="Bacteria"/>
</dbReference>
<organism evidence="7 8">
    <name type="scientific">Paramagnetospirillum caucaseum</name>
    <dbReference type="NCBI Taxonomy" id="1244869"/>
    <lineage>
        <taxon>Bacteria</taxon>
        <taxon>Pseudomonadati</taxon>
        <taxon>Pseudomonadota</taxon>
        <taxon>Alphaproteobacteria</taxon>
        <taxon>Rhodospirillales</taxon>
        <taxon>Magnetospirillaceae</taxon>
        <taxon>Paramagnetospirillum</taxon>
    </lineage>
</organism>
<keyword evidence="3" id="KW-0479">Metal-binding</keyword>
<dbReference type="RefSeq" id="WP_008622686.1">
    <property type="nucleotide sequence ID" value="NZ_AONQ01000161.1"/>
</dbReference>
<dbReference type="PROSITE" id="PS00550">
    <property type="entry name" value="HEMERYTHRINS"/>
    <property type="match status" value="1"/>
</dbReference>
<feature type="non-terminal residue" evidence="7">
    <location>
        <position position="1"/>
    </location>
</feature>
<dbReference type="SUPFAM" id="SSF47188">
    <property type="entry name" value="Hemerythrin-like"/>
    <property type="match status" value="1"/>
</dbReference>
<dbReference type="GO" id="GO:0005886">
    <property type="term" value="C:plasma membrane"/>
    <property type="evidence" value="ECO:0007669"/>
    <property type="project" value="TreeGrafter"/>
</dbReference>
<gene>
    <name evidence="7" type="ORF">H261_23080</name>
</gene>
<dbReference type="Pfam" id="PF01814">
    <property type="entry name" value="Hemerythrin"/>
    <property type="match status" value="1"/>
</dbReference>
<comment type="similarity">
    <text evidence="1">Belongs to the hemerythrin family.</text>
</comment>
<dbReference type="InterPro" id="IPR012312">
    <property type="entry name" value="Hemerythrin-like"/>
</dbReference>
<dbReference type="InterPro" id="IPR050469">
    <property type="entry name" value="Diguanylate_Cyclase"/>
</dbReference>
<dbReference type="eggNOG" id="COG3706">
    <property type="taxonomic scope" value="Bacteria"/>
</dbReference>
<comment type="catalytic activity">
    <reaction evidence="5">
        <text>2 GTP = 3',3'-c-di-GMP + 2 diphosphate</text>
        <dbReference type="Rhea" id="RHEA:24898"/>
        <dbReference type="ChEBI" id="CHEBI:33019"/>
        <dbReference type="ChEBI" id="CHEBI:37565"/>
        <dbReference type="ChEBI" id="CHEBI:58805"/>
        <dbReference type="EC" id="2.7.7.65"/>
    </reaction>
</comment>
<dbReference type="Gene3D" id="3.30.70.270">
    <property type="match status" value="1"/>
</dbReference>